<evidence type="ECO:0000313" key="1">
    <source>
        <dbReference type="EMBL" id="CAD9236943.1"/>
    </source>
</evidence>
<sequence>MRMTMLSLEKTDDLQIGEEWIHDLHSIKSLHDREWERLTQIENPAELVGALVAYLCNSSMSKARAALEDVIDEKNTKGMTVTLIFVGGNPQFQDNDDKESRRTL</sequence>
<proteinExistence type="predicted"/>
<name>A0A6T6CJ12_9RHOD</name>
<accession>A0A6T6CJ12</accession>
<dbReference type="EMBL" id="HBGH01016370">
    <property type="protein sequence ID" value="CAD9236943.1"/>
    <property type="molecule type" value="Transcribed_RNA"/>
</dbReference>
<dbReference type="EMBL" id="HBGH01016381">
    <property type="protein sequence ID" value="CAD9236952.1"/>
    <property type="molecule type" value="Transcribed_RNA"/>
</dbReference>
<protein>
    <submittedName>
        <fullName evidence="1">Uncharacterized protein</fullName>
    </submittedName>
</protein>
<organism evidence="1">
    <name type="scientific">Compsopogon caeruleus</name>
    <dbReference type="NCBI Taxonomy" id="31354"/>
    <lineage>
        <taxon>Eukaryota</taxon>
        <taxon>Rhodophyta</taxon>
        <taxon>Compsopogonophyceae</taxon>
        <taxon>Compsopogonales</taxon>
        <taxon>Compsopogonaceae</taxon>
        <taxon>Compsopogon</taxon>
    </lineage>
</organism>
<dbReference type="AlphaFoldDB" id="A0A6T6CJ12"/>
<reference evidence="1" key="1">
    <citation type="submission" date="2021-01" db="EMBL/GenBank/DDBJ databases">
        <authorList>
            <person name="Corre E."/>
            <person name="Pelletier E."/>
            <person name="Niang G."/>
            <person name="Scheremetjew M."/>
            <person name="Finn R."/>
            <person name="Kale V."/>
            <person name="Holt S."/>
            <person name="Cochrane G."/>
            <person name="Meng A."/>
            <person name="Brown T."/>
            <person name="Cohen L."/>
        </authorList>
    </citation>
    <scope>NUCLEOTIDE SEQUENCE</scope>
    <source>
        <strain evidence="1">SAG 36.94</strain>
    </source>
</reference>
<gene>
    <name evidence="1" type="ORF">CCAE0312_LOCUS9040</name>
    <name evidence="2" type="ORF">CCAE0312_LOCUS9049</name>
</gene>
<evidence type="ECO:0000313" key="2">
    <source>
        <dbReference type="EMBL" id="CAD9236952.1"/>
    </source>
</evidence>